<comment type="caution">
    <text evidence="2">The sequence shown here is derived from an EMBL/GenBank/DDBJ whole genome shotgun (WGS) entry which is preliminary data.</text>
</comment>
<name>A0A7J8EEQ8_MOLMO</name>
<keyword evidence="3" id="KW-1185">Reference proteome</keyword>
<dbReference type="InParanoid" id="A0A7J8EEQ8"/>
<organism evidence="2 3">
    <name type="scientific">Molossus molossus</name>
    <name type="common">Pallas' mastiff bat</name>
    <name type="synonym">Vespertilio molossus</name>
    <dbReference type="NCBI Taxonomy" id="27622"/>
    <lineage>
        <taxon>Eukaryota</taxon>
        <taxon>Metazoa</taxon>
        <taxon>Chordata</taxon>
        <taxon>Craniata</taxon>
        <taxon>Vertebrata</taxon>
        <taxon>Euteleostomi</taxon>
        <taxon>Mammalia</taxon>
        <taxon>Eutheria</taxon>
        <taxon>Laurasiatheria</taxon>
        <taxon>Chiroptera</taxon>
        <taxon>Yangochiroptera</taxon>
        <taxon>Molossidae</taxon>
        <taxon>Molossus</taxon>
    </lineage>
</organism>
<evidence type="ECO:0000313" key="3">
    <source>
        <dbReference type="Proteomes" id="UP000550707"/>
    </source>
</evidence>
<proteinExistence type="predicted"/>
<gene>
    <name evidence="2" type="ORF">HJG59_008879</name>
</gene>
<accession>A0A7J8EEQ8</accession>
<feature type="region of interest" description="Disordered" evidence="1">
    <location>
        <begin position="108"/>
        <end position="135"/>
    </location>
</feature>
<dbReference type="AlphaFoldDB" id="A0A7J8EEQ8"/>
<sequence length="135" mass="15002">MQGSPGRSTTVRKRNPHNIWLWKSAEILSTRKRWESTKIPGTLLKANAQNLIHRNLPWEGHSEKTTDIQGETGYCVYRKRARGIAAIISMLPTGTIFFRISTPPKLHQPWGDAIAPPPDCGPTLPGSHPVEESAS</sequence>
<dbReference type="Proteomes" id="UP000550707">
    <property type="component" value="Unassembled WGS sequence"/>
</dbReference>
<evidence type="ECO:0000313" key="2">
    <source>
        <dbReference type="EMBL" id="KAF6433826.1"/>
    </source>
</evidence>
<reference evidence="2 3" key="1">
    <citation type="journal article" date="2020" name="Nature">
        <title>Six reference-quality genomes reveal evolution of bat adaptations.</title>
        <authorList>
            <person name="Jebb D."/>
            <person name="Huang Z."/>
            <person name="Pippel M."/>
            <person name="Hughes G.M."/>
            <person name="Lavrichenko K."/>
            <person name="Devanna P."/>
            <person name="Winkler S."/>
            <person name="Jermiin L.S."/>
            <person name="Skirmuntt E.C."/>
            <person name="Katzourakis A."/>
            <person name="Burkitt-Gray L."/>
            <person name="Ray D.A."/>
            <person name="Sullivan K.A.M."/>
            <person name="Roscito J.G."/>
            <person name="Kirilenko B.M."/>
            <person name="Davalos L.M."/>
            <person name="Corthals A.P."/>
            <person name="Power M.L."/>
            <person name="Jones G."/>
            <person name="Ransome R.D."/>
            <person name="Dechmann D.K.N."/>
            <person name="Locatelli A.G."/>
            <person name="Puechmaille S.J."/>
            <person name="Fedrigo O."/>
            <person name="Jarvis E.D."/>
            <person name="Hiller M."/>
            <person name="Vernes S.C."/>
            <person name="Myers E.W."/>
            <person name="Teeling E.C."/>
        </authorList>
    </citation>
    <scope>NUCLEOTIDE SEQUENCE [LARGE SCALE GENOMIC DNA]</scope>
    <source>
        <strain evidence="2">MMolMol1</strain>
        <tissue evidence="2">Muscle</tissue>
    </source>
</reference>
<protein>
    <submittedName>
        <fullName evidence="2">Uncharacterized protein</fullName>
    </submittedName>
</protein>
<dbReference type="EMBL" id="JACASF010000014">
    <property type="protein sequence ID" value="KAF6433826.1"/>
    <property type="molecule type" value="Genomic_DNA"/>
</dbReference>
<evidence type="ECO:0000256" key="1">
    <source>
        <dbReference type="SAM" id="MobiDB-lite"/>
    </source>
</evidence>